<reference evidence="6" key="2">
    <citation type="submission" date="2020-01" db="EMBL/GenBank/DDBJ databases">
        <authorList>
            <person name="Hornung B."/>
        </authorList>
    </citation>
    <scope>NUCLEOTIDE SEQUENCE</scope>
    <source>
        <strain evidence="6">PacBioINE</strain>
    </source>
</reference>
<sequence>MKLKVKGSILMIDFHCHLLPGLDDGAESLEEGLGIARQLREAGFTTVVATPHVMEGRVMLTPGEIEERVGDLNQALRHEGIDLNVLPGAENHIFPAMAGYLQEGSLLSVGGKGKHLLLELPAWEIPPYTEQVFFELKVAGVTPVLAHPERYPALGEAPGRLRQWLKLGVLLQIDLRSLSGHYGRQAKDWAKELAGSGLVHLLGSDAHSPSQRQHPYRDELDKLQSLVGEARFQAVTKDYPRRILLGQDLPSLTEDILRGDSSENRRKSWFRWFGKNAR</sequence>
<comment type="catalytic activity">
    <reaction evidence="5">
        <text>O-phospho-L-tyrosyl-[protein] + H2O = L-tyrosyl-[protein] + phosphate</text>
        <dbReference type="Rhea" id="RHEA:10684"/>
        <dbReference type="Rhea" id="RHEA-COMP:10136"/>
        <dbReference type="Rhea" id="RHEA-COMP:20101"/>
        <dbReference type="ChEBI" id="CHEBI:15377"/>
        <dbReference type="ChEBI" id="CHEBI:43474"/>
        <dbReference type="ChEBI" id="CHEBI:46858"/>
        <dbReference type="ChEBI" id="CHEBI:61978"/>
        <dbReference type="EC" id="3.1.3.48"/>
    </reaction>
</comment>
<reference evidence="7" key="1">
    <citation type="submission" date="2014-11" db="EMBL/GenBank/DDBJ databases">
        <authorList>
            <person name="Hornung B.V."/>
        </authorList>
    </citation>
    <scope>NUCLEOTIDE SEQUENCE</scope>
    <source>
        <strain evidence="7">INE</strain>
    </source>
</reference>
<evidence type="ECO:0000313" key="8">
    <source>
        <dbReference type="Proteomes" id="UP001071230"/>
    </source>
</evidence>
<dbReference type="EMBL" id="CDGJ01000060">
    <property type="protein sequence ID" value="CEJ07605.1"/>
    <property type="molecule type" value="Genomic_DNA"/>
</dbReference>
<keyword evidence="8" id="KW-1185">Reference proteome</keyword>
<keyword evidence="3 6" id="KW-0378">Hydrolase</keyword>
<dbReference type="InterPro" id="IPR016667">
    <property type="entry name" value="Caps_polysacc_synth_CpsB/CapC"/>
</dbReference>
<name>A0A8S0Y0I0_9FIRM</name>
<dbReference type="KEGG" id="aacx:DEACI_3990"/>
<dbReference type="AlphaFoldDB" id="A0A8S0Y0I0"/>
<dbReference type="EMBL" id="LR746496">
    <property type="protein sequence ID" value="CAA7603167.1"/>
    <property type="molecule type" value="Genomic_DNA"/>
</dbReference>
<keyword evidence="4" id="KW-0904">Protein phosphatase</keyword>
<proteinExistence type="inferred from homology"/>
<dbReference type="PANTHER" id="PTHR39181">
    <property type="entry name" value="TYROSINE-PROTEIN PHOSPHATASE YWQE"/>
    <property type="match status" value="1"/>
</dbReference>
<evidence type="ECO:0000256" key="3">
    <source>
        <dbReference type="ARBA" id="ARBA00022801"/>
    </source>
</evidence>
<dbReference type="SUPFAM" id="SSF89550">
    <property type="entry name" value="PHP domain-like"/>
    <property type="match status" value="1"/>
</dbReference>
<evidence type="ECO:0000256" key="1">
    <source>
        <dbReference type="ARBA" id="ARBA00005750"/>
    </source>
</evidence>
<dbReference type="EC" id="3.1.3.48" evidence="2"/>
<dbReference type="Gene3D" id="3.20.20.140">
    <property type="entry name" value="Metal-dependent hydrolases"/>
    <property type="match status" value="1"/>
</dbReference>
<dbReference type="Pfam" id="PF19567">
    <property type="entry name" value="CpsB_CapC"/>
    <property type="match status" value="1"/>
</dbReference>
<dbReference type="GO" id="GO:0004725">
    <property type="term" value="F:protein tyrosine phosphatase activity"/>
    <property type="evidence" value="ECO:0007669"/>
    <property type="project" value="UniProtKB-EC"/>
</dbReference>
<evidence type="ECO:0000256" key="4">
    <source>
        <dbReference type="ARBA" id="ARBA00022912"/>
    </source>
</evidence>
<accession>A0A8S0Y0I0</accession>
<gene>
    <name evidence="7" type="ORF">DEACI_2071</name>
    <name evidence="6" type="ORF">DEACI_3990</name>
</gene>
<dbReference type="PIRSF" id="PIRSF016557">
    <property type="entry name" value="Caps_synth_CpsB"/>
    <property type="match status" value="1"/>
</dbReference>
<dbReference type="PANTHER" id="PTHR39181:SF1">
    <property type="entry name" value="TYROSINE-PROTEIN PHOSPHATASE YWQE"/>
    <property type="match status" value="1"/>
</dbReference>
<dbReference type="Proteomes" id="UP001071230">
    <property type="component" value="Unassembled WGS sequence"/>
</dbReference>
<comment type="similarity">
    <text evidence="1">Belongs to the metallo-dependent hydrolases superfamily. CpsB/CapC family.</text>
</comment>
<dbReference type="GO" id="GO:0030145">
    <property type="term" value="F:manganese ion binding"/>
    <property type="evidence" value="ECO:0007669"/>
    <property type="project" value="InterPro"/>
</dbReference>
<protein>
    <recommendedName>
        <fullName evidence="2">protein-tyrosine-phosphatase</fullName>
        <ecNumber evidence="2">3.1.3.48</ecNumber>
    </recommendedName>
</protein>
<evidence type="ECO:0000313" key="6">
    <source>
        <dbReference type="EMBL" id="CAA7603167.1"/>
    </source>
</evidence>
<evidence type="ECO:0000256" key="2">
    <source>
        <dbReference type="ARBA" id="ARBA00013064"/>
    </source>
</evidence>
<evidence type="ECO:0000313" key="7">
    <source>
        <dbReference type="EMBL" id="CEJ07605.1"/>
    </source>
</evidence>
<dbReference type="InterPro" id="IPR016195">
    <property type="entry name" value="Pol/histidinol_Pase-like"/>
</dbReference>
<dbReference type="Proteomes" id="UP000836597">
    <property type="component" value="Chromosome"/>
</dbReference>
<evidence type="ECO:0000256" key="5">
    <source>
        <dbReference type="ARBA" id="ARBA00051722"/>
    </source>
</evidence>
<organism evidence="6">
    <name type="scientific">Acididesulfobacillus acetoxydans</name>
    <dbReference type="NCBI Taxonomy" id="1561005"/>
    <lineage>
        <taxon>Bacteria</taxon>
        <taxon>Bacillati</taxon>
        <taxon>Bacillota</taxon>
        <taxon>Clostridia</taxon>
        <taxon>Eubacteriales</taxon>
        <taxon>Peptococcaceae</taxon>
        <taxon>Acididesulfobacillus</taxon>
    </lineage>
</organism>